<feature type="compositionally biased region" description="Acidic residues" evidence="2">
    <location>
        <begin position="489"/>
        <end position="506"/>
    </location>
</feature>
<feature type="domain" description="C2H2-type" evidence="3">
    <location>
        <begin position="658"/>
        <end position="682"/>
    </location>
</feature>
<evidence type="ECO:0000313" key="5">
    <source>
        <dbReference type="EMBL" id="RYN70314.1"/>
    </source>
</evidence>
<feature type="region of interest" description="Disordered" evidence="2">
    <location>
        <begin position="614"/>
        <end position="655"/>
    </location>
</feature>
<accession>A0A4Q4N3Z0</accession>
<dbReference type="AlphaFoldDB" id="A0A4Q4N3Z0"/>
<feature type="domain" description="U1-type" evidence="4">
    <location>
        <begin position="386"/>
        <end position="419"/>
    </location>
</feature>
<feature type="domain" description="U1-type" evidence="4">
    <location>
        <begin position="209"/>
        <end position="244"/>
    </location>
</feature>
<evidence type="ECO:0000259" key="4">
    <source>
        <dbReference type="SMART" id="SM00451"/>
    </source>
</evidence>
<feature type="domain" description="C2H2-type" evidence="3">
    <location>
        <begin position="389"/>
        <end position="412"/>
    </location>
</feature>
<proteinExistence type="predicted"/>
<feature type="domain" description="U1-type" evidence="4">
    <location>
        <begin position="448"/>
        <end position="480"/>
    </location>
</feature>
<dbReference type="GO" id="GO:0003676">
    <property type="term" value="F:nucleic acid binding"/>
    <property type="evidence" value="ECO:0007669"/>
    <property type="project" value="InterPro"/>
</dbReference>
<feature type="domain" description="C2H2-type" evidence="3">
    <location>
        <begin position="212"/>
        <end position="237"/>
    </location>
</feature>
<keyword evidence="1" id="KW-0479">Metal-binding</keyword>
<feature type="domain" description="C2H2-type" evidence="3">
    <location>
        <begin position="549"/>
        <end position="572"/>
    </location>
</feature>
<keyword evidence="1" id="KW-0863">Zinc-finger</keyword>
<feature type="domain" description="C2H2-type" evidence="3">
    <location>
        <begin position="269"/>
        <end position="293"/>
    </location>
</feature>
<feature type="domain" description="U1-type" evidence="4">
    <location>
        <begin position="268"/>
        <end position="300"/>
    </location>
</feature>
<feature type="region of interest" description="Disordered" evidence="2">
    <location>
        <begin position="67"/>
        <end position="93"/>
    </location>
</feature>
<evidence type="ECO:0000256" key="2">
    <source>
        <dbReference type="SAM" id="MobiDB-lite"/>
    </source>
</evidence>
<dbReference type="Proteomes" id="UP000291422">
    <property type="component" value="Unassembled WGS sequence"/>
</dbReference>
<dbReference type="SMART" id="SM00355">
    <property type="entry name" value="ZnF_C2H2"/>
    <property type="match status" value="6"/>
</dbReference>
<dbReference type="InterPro" id="IPR013087">
    <property type="entry name" value="Znf_C2H2_type"/>
</dbReference>
<feature type="domain" description="U1-type" evidence="4">
    <location>
        <begin position="546"/>
        <end position="579"/>
    </location>
</feature>
<dbReference type="VEuPathDB" id="FungiDB:CC77DRAFT_1067306"/>
<organism evidence="5 6">
    <name type="scientific">Alternaria alternata</name>
    <name type="common">Alternaria rot fungus</name>
    <name type="synonym">Torula alternata</name>
    <dbReference type="NCBI Taxonomy" id="5599"/>
    <lineage>
        <taxon>Eukaryota</taxon>
        <taxon>Fungi</taxon>
        <taxon>Dikarya</taxon>
        <taxon>Ascomycota</taxon>
        <taxon>Pezizomycotina</taxon>
        <taxon>Dothideomycetes</taxon>
        <taxon>Pleosporomycetidae</taxon>
        <taxon>Pleosporales</taxon>
        <taxon>Pleosporineae</taxon>
        <taxon>Pleosporaceae</taxon>
        <taxon>Alternaria</taxon>
        <taxon>Alternaria sect. Alternaria</taxon>
        <taxon>Alternaria alternata complex</taxon>
    </lineage>
</organism>
<dbReference type="SMART" id="SM00451">
    <property type="entry name" value="ZnF_U1"/>
    <property type="match status" value="6"/>
</dbReference>
<evidence type="ECO:0000259" key="3">
    <source>
        <dbReference type="SMART" id="SM00355"/>
    </source>
</evidence>
<evidence type="ECO:0000313" key="6">
    <source>
        <dbReference type="Proteomes" id="UP000291422"/>
    </source>
</evidence>
<dbReference type="InterPro" id="IPR003604">
    <property type="entry name" value="Matrin/U1-like-C_Znf_C2H2"/>
</dbReference>
<feature type="region of interest" description="Disordered" evidence="2">
    <location>
        <begin position="489"/>
        <end position="515"/>
    </location>
</feature>
<protein>
    <recommendedName>
        <fullName evidence="7">C2H2-type domain-containing protein</fullName>
    </recommendedName>
</protein>
<sequence>MDATLEQRKRDALALLSGMLTSVLQGDFPVTNRLSAQPASALNVLLAKPKTISETNANERDVFKIDMNDLDLGPSSESETSSDEDRPIRNTRQLKSEVRRLKAIIRRANRRTARRAARIAKHLDPSQVAAVFGSLGGLLTPLREPQHVTEDALDKRMTDVAPQEGEIAEASGPAPPNVEAISYPLSSPTDSLPSSSPISTHNSDILAEGTSWLCKPCNISFNHLDDYRSHKWSNAYHQKNVADYKRLRPTYQEEEDDVEQVSSCDPVGHYCANCDFRTSTYGNYTRHLRRQWHQRNVTMRLQRKGGVTKKVKSAPKTKGGQLQQYCKDCDSWCVRINWARHLKGPMHVDNVAKNLRLRSNEEVFGETEKVGDWVEVNEMNEFRSEKPGHYCKDCDRFYTTQNWSRHLKGSVHASNVLKNKHCDKSIVLPTPPDSIIEVEGLETLPTEQPERYCEACDIYPGVRWARHVASPSHVFNAIRFPNLSRCTTVDEDTTGDEDITEEESVTEESRSSTGVEGFFSSSVMELVEKMQVKVQERGESQDEHEEPEHYCEDCNCRYSGIKWERHLTSDEHVENVERSMVRDGIHYDEDEDENEDMQGDEIVQHEADVQISSHALTSSPASSSLPPTPAEPACSECYVDGVPPPQSSSRRPSGKQDWYCDMCDANVSVSSTWAIGVHMAGHQQALYEKWKIKSLESSKRFQVDV</sequence>
<evidence type="ECO:0008006" key="7">
    <source>
        <dbReference type="Google" id="ProtNLM"/>
    </source>
</evidence>
<feature type="compositionally biased region" description="Low complexity" evidence="2">
    <location>
        <begin position="614"/>
        <end position="625"/>
    </location>
</feature>
<dbReference type="GO" id="GO:0008270">
    <property type="term" value="F:zinc ion binding"/>
    <property type="evidence" value="ECO:0007669"/>
    <property type="project" value="UniProtKB-KW"/>
</dbReference>
<keyword evidence="1" id="KW-0862">Zinc</keyword>
<feature type="compositionally biased region" description="Basic and acidic residues" evidence="2">
    <location>
        <begin position="83"/>
        <end position="93"/>
    </location>
</feature>
<evidence type="ECO:0000256" key="1">
    <source>
        <dbReference type="ARBA" id="ARBA00022771"/>
    </source>
</evidence>
<reference evidence="6" key="1">
    <citation type="journal article" date="2019" name="bioRxiv">
        <title>Genomics, evolutionary history and diagnostics of the Alternaria alternata species group including apple and Asian pear pathotypes.</title>
        <authorList>
            <person name="Armitage A.D."/>
            <person name="Cockerton H.M."/>
            <person name="Sreenivasaprasad S."/>
            <person name="Woodhall J.W."/>
            <person name="Lane C.R."/>
            <person name="Harrison R.J."/>
            <person name="Clarkson J.P."/>
        </authorList>
    </citation>
    <scope>NUCLEOTIDE SEQUENCE [LARGE SCALE GENOMIC DNA]</scope>
    <source>
        <strain evidence="6">FERA 1177</strain>
    </source>
</reference>
<gene>
    <name evidence="5" type="ORF">AA0117_g10684</name>
</gene>
<comment type="caution">
    <text evidence="5">The sequence shown here is derived from an EMBL/GenBank/DDBJ whole genome shotgun (WGS) entry which is preliminary data.</text>
</comment>
<dbReference type="EMBL" id="PDXD01000042">
    <property type="protein sequence ID" value="RYN70314.1"/>
    <property type="molecule type" value="Genomic_DNA"/>
</dbReference>
<feature type="domain" description="U1-type" evidence="4">
    <location>
        <begin position="321"/>
        <end position="354"/>
    </location>
</feature>
<feature type="domain" description="C2H2-type" evidence="3">
    <location>
        <begin position="324"/>
        <end position="347"/>
    </location>
</feature>
<name>A0A4Q4N3Z0_ALTAL</name>